<comment type="pathway">
    <text evidence="9">Protein modification; lipoprotein biosynthesis (signal peptide cleavage).</text>
</comment>
<evidence type="ECO:0000256" key="6">
    <source>
        <dbReference type="ARBA" id="ARBA00022801"/>
    </source>
</evidence>
<comment type="catalytic activity">
    <reaction evidence="9">
        <text>Release of signal peptides from bacterial membrane prolipoproteins. Hydrolyzes -Xaa-Yaa-Zaa-|-(S,diacylglyceryl)Cys-, in which Xaa is hydrophobic (preferably Leu), and Yaa (Ala or Ser) and Zaa (Gly or Ala) have small, neutral side chains.</text>
        <dbReference type="EC" id="3.4.23.36"/>
    </reaction>
</comment>
<comment type="similarity">
    <text evidence="1 9 10">Belongs to the peptidase A8 family.</text>
</comment>
<evidence type="ECO:0000256" key="1">
    <source>
        <dbReference type="ARBA" id="ARBA00006139"/>
    </source>
</evidence>
<dbReference type="Proteomes" id="UP000306813">
    <property type="component" value="Unassembled WGS sequence"/>
</dbReference>
<dbReference type="PRINTS" id="PR00781">
    <property type="entry name" value="LIPOSIGPTASE"/>
</dbReference>
<keyword evidence="7 9" id="KW-1133">Transmembrane helix</keyword>
<keyword evidence="8 9" id="KW-0472">Membrane</keyword>
<comment type="subcellular location">
    <subcellularLocation>
        <location evidence="9">Cell membrane</location>
        <topology evidence="9">Multi-pass membrane protein</topology>
    </subcellularLocation>
</comment>
<evidence type="ECO:0000313" key="11">
    <source>
        <dbReference type="EMBL" id="TNB58733.1"/>
    </source>
</evidence>
<feature type="active site" evidence="9">
    <location>
        <position position="127"/>
    </location>
</feature>
<protein>
    <recommendedName>
        <fullName evidence="9">Lipoprotein signal peptidase</fullName>
        <ecNumber evidence="9">3.4.23.36</ecNumber>
    </recommendedName>
    <alternativeName>
        <fullName evidence="9">Prolipoprotein signal peptidase</fullName>
    </alternativeName>
    <alternativeName>
        <fullName evidence="9">Signal peptidase II</fullName>
        <shortName evidence="9">SPase II</shortName>
    </alternativeName>
</protein>
<keyword evidence="11" id="KW-0449">Lipoprotein</keyword>
<evidence type="ECO:0000256" key="4">
    <source>
        <dbReference type="ARBA" id="ARBA00022692"/>
    </source>
</evidence>
<feature type="transmembrane region" description="Helical" evidence="9">
    <location>
        <begin position="120"/>
        <end position="139"/>
    </location>
</feature>
<dbReference type="EC" id="3.4.23.36" evidence="9"/>
<dbReference type="GO" id="GO:0006508">
    <property type="term" value="P:proteolysis"/>
    <property type="evidence" value="ECO:0007669"/>
    <property type="project" value="UniProtKB-KW"/>
</dbReference>
<accession>A0AAX2UL32</accession>
<dbReference type="HAMAP" id="MF_00161">
    <property type="entry name" value="LspA"/>
    <property type="match status" value="1"/>
</dbReference>
<evidence type="ECO:0000256" key="9">
    <source>
        <dbReference type="HAMAP-Rule" id="MF_00161"/>
    </source>
</evidence>
<evidence type="ECO:0000256" key="10">
    <source>
        <dbReference type="RuleBase" id="RU004181"/>
    </source>
</evidence>
<reference evidence="12 14" key="2">
    <citation type="submission" date="2019-08" db="EMBL/GenBank/DDBJ databases">
        <title>Rapid identification of Enteric Bacteria from Whole Genome Sequences (WGS) using Average Nucleotide Identity (ANI).</title>
        <authorList>
            <person name="Lane C."/>
        </authorList>
    </citation>
    <scope>NUCLEOTIDE SEQUENCE [LARGE SCALE GENOMIC DNA]</scope>
    <source>
        <strain evidence="12 14">D4984</strain>
    </source>
</reference>
<dbReference type="NCBIfam" id="TIGR00077">
    <property type="entry name" value="lspA"/>
    <property type="match status" value="1"/>
</dbReference>
<dbReference type="GO" id="GO:0004190">
    <property type="term" value="F:aspartic-type endopeptidase activity"/>
    <property type="evidence" value="ECO:0007669"/>
    <property type="project" value="UniProtKB-UniRule"/>
</dbReference>
<dbReference type="AlphaFoldDB" id="A0AAX2UL32"/>
<dbReference type="RefSeq" id="WP_082199999.1">
    <property type="nucleotide sequence ID" value="NZ_CP020478.1"/>
</dbReference>
<dbReference type="PANTHER" id="PTHR33695:SF1">
    <property type="entry name" value="LIPOPROTEIN SIGNAL PEPTIDASE"/>
    <property type="match status" value="1"/>
</dbReference>
<feature type="transmembrane region" description="Helical" evidence="9">
    <location>
        <begin position="61"/>
        <end position="76"/>
    </location>
</feature>
<keyword evidence="5 9" id="KW-0064">Aspartyl protease</keyword>
<feature type="transmembrane region" description="Helical" evidence="9">
    <location>
        <begin position="83"/>
        <end position="100"/>
    </location>
</feature>
<evidence type="ECO:0000313" key="12">
    <source>
        <dbReference type="EMBL" id="TXK57500.1"/>
    </source>
</evidence>
<dbReference type="GeneID" id="52037026"/>
<dbReference type="GO" id="GO:0005886">
    <property type="term" value="C:plasma membrane"/>
    <property type="evidence" value="ECO:0007669"/>
    <property type="project" value="UniProtKB-SubCell"/>
</dbReference>
<dbReference type="PANTHER" id="PTHR33695">
    <property type="entry name" value="LIPOPROTEIN SIGNAL PEPTIDASE"/>
    <property type="match status" value="1"/>
</dbReference>
<reference evidence="11 13" key="1">
    <citation type="submission" date="2019-05" db="EMBL/GenBank/DDBJ databases">
        <title>Draft genomes of eight strains of Campylobacter helveticus isolated from cats and a dog in New Zealand.</title>
        <authorList>
            <person name="Bojanic K."/>
            <person name="Midwinter A.C."/>
            <person name="Biggs P.J."/>
            <person name="Acke E."/>
            <person name="Cornelius A.J."/>
            <person name="Marshall J.C."/>
        </authorList>
    </citation>
    <scope>NUCLEOTIDE SEQUENCE [LARGE SCALE GENOMIC DNA]</scope>
    <source>
        <strain evidence="11 13">ACP123b</strain>
    </source>
</reference>
<name>A0AAX2UL32_9BACT</name>
<dbReference type="Proteomes" id="UP000321317">
    <property type="component" value="Unassembled WGS sequence"/>
</dbReference>
<keyword evidence="14" id="KW-1185">Reference proteome</keyword>
<feature type="active site" evidence="9">
    <location>
        <position position="110"/>
    </location>
</feature>
<sequence>MIKSYKIFWLFFVLVFAFDQFVKILTLKGMRWQSEYLDLTFALNTGVAFSMLSFLEHYLKYLHLAILLVLFVYLFWQKEFLKEHIVAFGMMLGAGCSNLFDRFIHGGVVDMFFWHKWFEFAIFNVADVMINLSVALILIKEIFLKRGKNDRVD</sequence>
<feature type="transmembrane region" description="Helical" evidence="9">
    <location>
        <begin position="6"/>
        <end position="24"/>
    </location>
</feature>
<dbReference type="InterPro" id="IPR001872">
    <property type="entry name" value="Peptidase_A8"/>
</dbReference>
<dbReference type="KEGG" id="chv:CHELV3228_1124"/>
<keyword evidence="2 9" id="KW-1003">Cell membrane</keyword>
<keyword evidence="4 9" id="KW-0812">Transmembrane</keyword>
<organism evidence="11 13">
    <name type="scientific">Campylobacter helveticus</name>
    <dbReference type="NCBI Taxonomy" id="28898"/>
    <lineage>
        <taxon>Bacteria</taxon>
        <taxon>Pseudomonadati</taxon>
        <taxon>Campylobacterota</taxon>
        <taxon>Epsilonproteobacteria</taxon>
        <taxon>Campylobacterales</taxon>
        <taxon>Campylobacteraceae</taxon>
        <taxon>Campylobacter</taxon>
    </lineage>
</organism>
<evidence type="ECO:0000256" key="3">
    <source>
        <dbReference type="ARBA" id="ARBA00022670"/>
    </source>
</evidence>
<gene>
    <name evidence="9" type="primary">lspA</name>
    <name evidence="11" type="ORF">FDW42_01510</name>
    <name evidence="12" type="ORF">FVD16_04565</name>
</gene>
<evidence type="ECO:0000313" key="13">
    <source>
        <dbReference type="Proteomes" id="UP000306813"/>
    </source>
</evidence>
<evidence type="ECO:0000256" key="7">
    <source>
        <dbReference type="ARBA" id="ARBA00022989"/>
    </source>
</evidence>
<proteinExistence type="inferred from homology"/>
<dbReference type="EMBL" id="VRMA01000039">
    <property type="protein sequence ID" value="TXK57500.1"/>
    <property type="molecule type" value="Genomic_DNA"/>
</dbReference>
<evidence type="ECO:0000256" key="8">
    <source>
        <dbReference type="ARBA" id="ARBA00023136"/>
    </source>
</evidence>
<dbReference type="EMBL" id="VDBS01000014">
    <property type="protein sequence ID" value="TNB58733.1"/>
    <property type="molecule type" value="Genomic_DNA"/>
</dbReference>
<comment type="function">
    <text evidence="9">This protein specifically catalyzes the removal of signal peptides from prolipoproteins.</text>
</comment>
<comment type="caution">
    <text evidence="11">The sequence shown here is derived from an EMBL/GenBank/DDBJ whole genome shotgun (WGS) entry which is preliminary data.</text>
</comment>
<evidence type="ECO:0000256" key="2">
    <source>
        <dbReference type="ARBA" id="ARBA00022475"/>
    </source>
</evidence>
<keyword evidence="6 9" id="KW-0378">Hydrolase</keyword>
<keyword evidence="3 9" id="KW-0645">Protease</keyword>
<dbReference type="Pfam" id="PF01252">
    <property type="entry name" value="Peptidase_A8"/>
    <property type="match status" value="1"/>
</dbReference>
<evidence type="ECO:0000313" key="14">
    <source>
        <dbReference type="Proteomes" id="UP000321317"/>
    </source>
</evidence>
<evidence type="ECO:0000256" key="5">
    <source>
        <dbReference type="ARBA" id="ARBA00022750"/>
    </source>
</evidence>